<dbReference type="SUPFAM" id="SSF48371">
    <property type="entry name" value="ARM repeat"/>
    <property type="match status" value="2"/>
</dbReference>
<dbReference type="GO" id="GO:0032051">
    <property type="term" value="F:clathrin light chain binding"/>
    <property type="evidence" value="ECO:0007669"/>
    <property type="project" value="InterPro"/>
</dbReference>
<dbReference type="Gene3D" id="2.130.10.110">
    <property type="entry name" value="Clathrin heavy-chain terminal domain"/>
    <property type="match status" value="1"/>
</dbReference>
<keyword evidence="5" id="KW-0472">Membrane</keyword>
<dbReference type="InterPro" id="IPR015348">
    <property type="entry name" value="Clathrin_H-chain_linker_core"/>
</dbReference>
<dbReference type="GO" id="GO:0030132">
    <property type="term" value="C:clathrin coat of coated pit"/>
    <property type="evidence" value="ECO:0007669"/>
    <property type="project" value="InterPro"/>
</dbReference>
<keyword evidence="7" id="KW-0968">Cytoplasmic vesicle</keyword>
<dbReference type="InterPro" id="IPR011990">
    <property type="entry name" value="TPR-like_helical_dom_sf"/>
</dbReference>
<dbReference type="GO" id="GO:0005938">
    <property type="term" value="C:cell cortex"/>
    <property type="evidence" value="ECO:0007669"/>
    <property type="project" value="TreeGrafter"/>
</dbReference>
<dbReference type="EMBL" id="JAODUO010000303">
    <property type="protein sequence ID" value="KAK2183629.1"/>
    <property type="molecule type" value="Genomic_DNA"/>
</dbReference>
<dbReference type="GO" id="GO:0006898">
    <property type="term" value="P:receptor-mediated endocytosis"/>
    <property type="evidence" value="ECO:0007669"/>
    <property type="project" value="TreeGrafter"/>
</dbReference>
<feature type="domain" description="Clathrin heavy chain linker core motif" evidence="9">
    <location>
        <begin position="324"/>
        <end position="347"/>
    </location>
</feature>
<dbReference type="PANTHER" id="PTHR10292:SF1">
    <property type="entry name" value="CLATHRIN HEAVY CHAIN"/>
    <property type="match status" value="1"/>
</dbReference>
<dbReference type="InterPro" id="IPR016025">
    <property type="entry name" value="Clathrin_H-chain_N"/>
</dbReference>
<dbReference type="InterPro" id="IPR055358">
    <property type="entry name" value="CHCR"/>
</dbReference>
<comment type="subcellular location">
    <subcellularLocation>
        <location evidence="1">Cytoplasmic vesicle membrane</location>
        <topology evidence="1">Peripheral membrane protein</topology>
        <orientation evidence="1">Cytoplasmic side</orientation>
    </subcellularLocation>
    <subcellularLocation>
        <location evidence="2">Membrane</location>
        <location evidence="2">Coated pit</location>
        <topology evidence="2">Peripheral membrane protein</topology>
        <orientation evidence="2">Cytoplasmic side</orientation>
    </subcellularLocation>
</comment>
<evidence type="ECO:0000259" key="9">
    <source>
        <dbReference type="Pfam" id="PF09268"/>
    </source>
</evidence>
<dbReference type="GO" id="GO:0005198">
    <property type="term" value="F:structural molecule activity"/>
    <property type="evidence" value="ECO:0007669"/>
    <property type="project" value="InterPro"/>
</dbReference>
<dbReference type="InterPro" id="IPR016341">
    <property type="entry name" value="Clathrin_heavy_chain"/>
</dbReference>
<dbReference type="Pfam" id="PF01394">
    <property type="entry name" value="Clathrin_propel"/>
    <property type="match status" value="5"/>
</dbReference>
<dbReference type="Proteomes" id="UP001209878">
    <property type="component" value="Unassembled WGS sequence"/>
</dbReference>
<evidence type="ECO:0000256" key="2">
    <source>
        <dbReference type="ARBA" id="ARBA00004277"/>
    </source>
</evidence>
<dbReference type="SUPFAM" id="SSF50989">
    <property type="entry name" value="Clathrin heavy-chain terminal domain"/>
    <property type="match status" value="1"/>
</dbReference>
<comment type="caution">
    <text evidence="10">The sequence shown here is derived from an EMBL/GenBank/DDBJ whole genome shotgun (WGS) entry which is preliminary data.</text>
</comment>
<dbReference type="SMART" id="SM00299">
    <property type="entry name" value="CLH"/>
    <property type="match status" value="2"/>
</dbReference>
<evidence type="ECO:0000256" key="6">
    <source>
        <dbReference type="ARBA" id="ARBA00023176"/>
    </source>
</evidence>
<accession>A0AAD9L655</accession>
<dbReference type="Gene3D" id="1.25.40.10">
    <property type="entry name" value="Tetratricopeptide repeat domain"/>
    <property type="match status" value="1"/>
</dbReference>
<keyword evidence="6" id="KW-0168">Coated pit</keyword>
<dbReference type="GO" id="GO:0006886">
    <property type="term" value="P:intracellular protein transport"/>
    <property type="evidence" value="ECO:0007669"/>
    <property type="project" value="UniProtKB-UniRule"/>
</dbReference>
<dbReference type="Pfam" id="PF13838">
    <property type="entry name" value="Clathrin_H_link"/>
    <property type="match status" value="1"/>
</dbReference>
<dbReference type="FunFam" id="1.25.40.10:FF:000082">
    <property type="entry name" value="Clathrin heavy chain"/>
    <property type="match status" value="1"/>
</dbReference>
<dbReference type="Pfam" id="PF09268">
    <property type="entry name" value="Clathrin-link"/>
    <property type="match status" value="1"/>
</dbReference>
<dbReference type="FunFam" id="2.130.10.110:FF:000001">
    <property type="entry name" value="Clathrin heavy chain"/>
    <property type="match status" value="1"/>
</dbReference>
<evidence type="ECO:0000313" key="10">
    <source>
        <dbReference type="EMBL" id="KAK2183629.1"/>
    </source>
</evidence>
<evidence type="ECO:0000256" key="8">
    <source>
        <dbReference type="PROSITE-ProRule" id="PRU01006"/>
    </source>
</evidence>
<proteinExistence type="inferred from homology"/>
<keyword evidence="4" id="KW-0677">Repeat</keyword>
<feature type="repeat" description="CHCR" evidence="8">
    <location>
        <begin position="530"/>
        <end position="676"/>
    </location>
</feature>
<evidence type="ECO:0000256" key="3">
    <source>
        <dbReference type="ARBA" id="ARBA00009535"/>
    </source>
</evidence>
<feature type="repeat" description="CHCR" evidence="8">
    <location>
        <begin position="679"/>
        <end position="814"/>
    </location>
</feature>
<dbReference type="GO" id="GO:0030130">
    <property type="term" value="C:clathrin coat of trans-Golgi network vesicle"/>
    <property type="evidence" value="ECO:0007669"/>
    <property type="project" value="InterPro"/>
</dbReference>
<evidence type="ECO:0000256" key="7">
    <source>
        <dbReference type="ARBA" id="ARBA00023329"/>
    </source>
</evidence>
<gene>
    <name evidence="10" type="ORF">NP493_303g03039</name>
</gene>
<reference evidence="10" key="1">
    <citation type="journal article" date="2023" name="Mol. Biol. Evol.">
        <title>Third-Generation Sequencing Reveals the Adaptive Role of the Epigenome in Three Deep-Sea Polychaetes.</title>
        <authorList>
            <person name="Perez M."/>
            <person name="Aroh O."/>
            <person name="Sun Y."/>
            <person name="Lan Y."/>
            <person name="Juniper S.K."/>
            <person name="Young C.R."/>
            <person name="Angers B."/>
            <person name="Qian P.Y."/>
        </authorList>
    </citation>
    <scope>NUCLEOTIDE SEQUENCE</scope>
    <source>
        <strain evidence="10">R07B-5</strain>
    </source>
</reference>
<dbReference type="PANTHER" id="PTHR10292">
    <property type="entry name" value="CLATHRIN HEAVY CHAIN RELATED"/>
    <property type="match status" value="1"/>
</dbReference>
<protein>
    <recommendedName>
        <fullName evidence="9">Clathrin heavy chain linker core motif domain-containing protein</fullName>
    </recommendedName>
</protein>
<dbReference type="InterPro" id="IPR016024">
    <property type="entry name" value="ARM-type_fold"/>
</dbReference>
<dbReference type="GO" id="GO:0071439">
    <property type="term" value="C:clathrin complex"/>
    <property type="evidence" value="ECO:0007669"/>
    <property type="project" value="InterPro"/>
</dbReference>
<name>A0AAD9L655_RIDPI</name>
<evidence type="ECO:0000313" key="11">
    <source>
        <dbReference type="Proteomes" id="UP001209878"/>
    </source>
</evidence>
<evidence type="ECO:0000256" key="4">
    <source>
        <dbReference type="ARBA" id="ARBA00022737"/>
    </source>
</evidence>
<dbReference type="Pfam" id="PF00637">
    <property type="entry name" value="Clathrin"/>
    <property type="match status" value="2"/>
</dbReference>
<comment type="similarity">
    <text evidence="3">Belongs to the clathrin heavy chain family.</text>
</comment>
<dbReference type="AlphaFoldDB" id="A0AAD9L655"/>
<evidence type="ECO:0000256" key="5">
    <source>
        <dbReference type="ARBA" id="ARBA00023136"/>
    </source>
</evidence>
<dbReference type="PROSITE" id="PS50236">
    <property type="entry name" value="CHCR"/>
    <property type="match status" value="2"/>
</dbReference>
<organism evidence="10 11">
    <name type="scientific">Ridgeia piscesae</name>
    <name type="common">Tubeworm</name>
    <dbReference type="NCBI Taxonomy" id="27915"/>
    <lineage>
        <taxon>Eukaryota</taxon>
        <taxon>Metazoa</taxon>
        <taxon>Spiralia</taxon>
        <taxon>Lophotrochozoa</taxon>
        <taxon>Annelida</taxon>
        <taxon>Polychaeta</taxon>
        <taxon>Sedentaria</taxon>
        <taxon>Canalipalpata</taxon>
        <taxon>Sabellida</taxon>
        <taxon>Siboglinidae</taxon>
        <taxon>Ridgeia</taxon>
    </lineage>
</organism>
<dbReference type="GO" id="GO:0045334">
    <property type="term" value="C:clathrin-coated endocytic vesicle"/>
    <property type="evidence" value="ECO:0007669"/>
    <property type="project" value="TreeGrafter"/>
</dbReference>
<evidence type="ECO:0000256" key="1">
    <source>
        <dbReference type="ARBA" id="ARBA00004180"/>
    </source>
</evidence>
<dbReference type="PIRSF" id="PIRSF002290">
    <property type="entry name" value="Clathrin_H_chain"/>
    <property type="match status" value="1"/>
</dbReference>
<dbReference type="InterPro" id="IPR000547">
    <property type="entry name" value="Clathrin_H-chain/VPS_repeat"/>
</dbReference>
<sequence length="848" mass="95346">MFGIHYMLQNIGINAANIGFSTLTMESDKYICVREKVGETAQVVIIDMNDTANPIRRPISADSAIMNPASKVIALKAGKTLQIFNIEMKSKMKSHNMTEEVTFWKWISVNTVALVTDTAVYHWGMEGDSQPAKVFDRHSSLAGCQMINYRTDAKQQWLLLIGISAQQNRVVGAMQLYSVERKVSQPIEGHAAAFANFKMPDNKAESTLFCFAVRGAQGGKMHVIEVGTPPAGNQPFTKKAVDIFFPPEAQNDFPVAMQIGPKYDVIYVITKYGYIHLYDIETCTCIYMNRISGDTIFVTAPHETTAGIIGVNRKGQVLSVAVEEENIIQYITNSLSNPDLALRMASRNNLPGADDLFVRKFNTLFQGGQYNEAAKVAASAPKGILRTPQTIQRFQQVPATAGQTSPLLQYFGILLDQDQLNKHESLELCRPVLQSGRKQLIEKWLKADRLECSEELGDLVKQTDTTLALSVYLRAGVHSKVIMCFAETGEFQKIVLYAKKVGYTANYIFLLRNIMRANPEQGTQFAQMLVQDDEPLADINMIVDVFMEANLVQQCTSFLLDALKNNRPSEGPLQTRLLEMNLMHAPQVADAILGNQMFTHYDRAHIAQLCEKAGLLQRALEHYTDLYDIKRAVVHTHLLNPEWLVTYFGSLSVEDSLECLKAMLQANIRQNLQVCVQIATKYHEQLGTTSLIEIFESFKSYEGLFYFLGSIVNFSQDPDVHFKYIQAACKTGQIKEVERIFVAVRAHQDLEAKLTDQLPLIIVCDRFDYVHDLVLYLYRNNLQKYIEIYVQKVNPSRLAVVVGGLLDVDCSEDAIKQLIMVVRGQFSTDELVEEVEKRNRCGVPCNAV</sequence>
<keyword evidence="11" id="KW-1185">Reference proteome</keyword>
<dbReference type="InterPro" id="IPR022365">
    <property type="entry name" value="Clathrin_H-chain_propeller_rpt"/>
</dbReference>